<protein>
    <submittedName>
        <fullName evidence="2">Uncharacterized protein</fullName>
    </submittedName>
</protein>
<reference evidence="2" key="1">
    <citation type="submission" date="2022-11" db="UniProtKB">
        <authorList>
            <consortium name="WormBaseParasite"/>
        </authorList>
    </citation>
    <scope>IDENTIFICATION</scope>
</reference>
<organism evidence="1 2">
    <name type="scientific">Panagrolaimus sp. JU765</name>
    <dbReference type="NCBI Taxonomy" id="591449"/>
    <lineage>
        <taxon>Eukaryota</taxon>
        <taxon>Metazoa</taxon>
        <taxon>Ecdysozoa</taxon>
        <taxon>Nematoda</taxon>
        <taxon>Chromadorea</taxon>
        <taxon>Rhabditida</taxon>
        <taxon>Tylenchina</taxon>
        <taxon>Panagrolaimomorpha</taxon>
        <taxon>Panagrolaimoidea</taxon>
        <taxon>Panagrolaimidae</taxon>
        <taxon>Panagrolaimus</taxon>
    </lineage>
</organism>
<dbReference type="Proteomes" id="UP000887576">
    <property type="component" value="Unplaced"/>
</dbReference>
<evidence type="ECO:0000313" key="2">
    <source>
        <dbReference type="WBParaSite" id="JU765_v2.g5955.t1"/>
    </source>
</evidence>
<evidence type="ECO:0000313" key="1">
    <source>
        <dbReference type="Proteomes" id="UP000887576"/>
    </source>
</evidence>
<proteinExistence type="predicted"/>
<dbReference type="WBParaSite" id="JU765_v2.g5955.t1">
    <property type="protein sequence ID" value="JU765_v2.g5955.t1"/>
    <property type="gene ID" value="JU765_v2.g5955"/>
</dbReference>
<name>A0AC34REH3_9BILA</name>
<accession>A0AC34REH3</accession>
<sequence>MILQDSPECHPNHPQTYYANVNNCKNVCFCGRIIDATEEENEMFLESVNSSTFIKVTFLRSRRYLNFFQVKFPGIRNFEITEASVREKMILLLIISGNETFGGFIETTYPGKAHVQLIGKVGDVKAAFWSNTIFAIRQENKTVHWWTIQYENLLQDKKTEEHVLEKLAGKVESSGIVGDQVVFVTTLENWTIPISHIVESGAEKTTLAIYAAFLKGRNASKNSFPTGHRKSSAKPETMPELQTNHELNPFFIENKILNKNIP</sequence>